<name>A0A7C2Z007_9CREN</name>
<evidence type="ECO:0000256" key="2">
    <source>
        <dbReference type="ARBA" id="ARBA00023080"/>
    </source>
</evidence>
<dbReference type="AlphaFoldDB" id="A0A7C2Z007"/>
<dbReference type="InterPro" id="IPR036157">
    <property type="entry name" value="dUTPase-like_sf"/>
</dbReference>
<dbReference type="EC" id="3.5.4.13" evidence="3"/>
<proteinExistence type="inferred from homology"/>
<evidence type="ECO:0000313" key="4">
    <source>
        <dbReference type="EMBL" id="HEU98160.1"/>
    </source>
</evidence>
<dbReference type="SUPFAM" id="SSF51283">
    <property type="entry name" value="dUTPase-like"/>
    <property type="match status" value="1"/>
</dbReference>
<keyword evidence="2 3" id="KW-0546">Nucleotide metabolism</keyword>
<evidence type="ECO:0000256" key="3">
    <source>
        <dbReference type="HAMAP-Rule" id="MF_00146"/>
    </source>
</evidence>
<feature type="binding site" evidence="3">
    <location>
        <begin position="100"/>
        <end position="105"/>
    </location>
    <ligand>
        <name>dCTP</name>
        <dbReference type="ChEBI" id="CHEBI:61481"/>
    </ligand>
</feature>
<comment type="function">
    <text evidence="3">Catalyzes the deamination of dCTP to dUTP.</text>
</comment>
<comment type="caution">
    <text evidence="4">The sequence shown here is derived from an EMBL/GenBank/DDBJ whole genome shotgun (WGS) entry which is preliminary data.</text>
</comment>
<comment type="subunit">
    <text evidence="3">Homotrimer.</text>
</comment>
<dbReference type="PANTHER" id="PTHR42680">
    <property type="entry name" value="DCTP DEAMINASE"/>
    <property type="match status" value="1"/>
</dbReference>
<dbReference type="HAMAP" id="MF_00146">
    <property type="entry name" value="dCTP_deaminase"/>
    <property type="match status" value="1"/>
</dbReference>
<comment type="pathway">
    <text evidence="3">Pyrimidine metabolism; dUMP biosynthesis; dUMP from dCTP (dUTP route): step 1/2.</text>
</comment>
<dbReference type="Gene3D" id="2.70.40.10">
    <property type="match status" value="1"/>
</dbReference>
<accession>A0A7C2Z007</accession>
<protein>
    <recommendedName>
        <fullName evidence="3">dCTP deaminase</fullName>
        <ecNumber evidence="3">3.5.4.13</ecNumber>
    </recommendedName>
    <alternativeName>
        <fullName evidence="3">Deoxycytidine triphosphate deaminase</fullName>
    </alternativeName>
</protein>
<comment type="similarity">
    <text evidence="3">Belongs to the dCTP deaminase family.</text>
</comment>
<organism evidence="4">
    <name type="scientific">Fervidicoccus fontis</name>
    <dbReference type="NCBI Taxonomy" id="683846"/>
    <lineage>
        <taxon>Archaea</taxon>
        <taxon>Thermoproteota</taxon>
        <taxon>Thermoprotei</taxon>
        <taxon>Fervidicoccales</taxon>
        <taxon>Fervidicoccaceae</taxon>
        <taxon>Fervidicoccus</taxon>
    </lineage>
</organism>
<feature type="binding site" evidence="3">
    <location>
        <position position="158"/>
    </location>
    <ligand>
        <name>dCTP</name>
        <dbReference type="ChEBI" id="CHEBI:61481"/>
    </ligand>
</feature>
<feature type="binding site" evidence="3">
    <location>
        <position position="165"/>
    </location>
    <ligand>
        <name>dCTP</name>
        <dbReference type="ChEBI" id="CHEBI:61481"/>
    </ligand>
</feature>
<dbReference type="Pfam" id="PF22769">
    <property type="entry name" value="DCD"/>
    <property type="match status" value="1"/>
</dbReference>
<keyword evidence="1 3" id="KW-0378">Hydrolase</keyword>
<comment type="catalytic activity">
    <reaction evidence="3">
        <text>dCTP + H2O + H(+) = dUTP + NH4(+)</text>
        <dbReference type="Rhea" id="RHEA:22680"/>
        <dbReference type="ChEBI" id="CHEBI:15377"/>
        <dbReference type="ChEBI" id="CHEBI:15378"/>
        <dbReference type="ChEBI" id="CHEBI:28938"/>
        <dbReference type="ChEBI" id="CHEBI:61481"/>
        <dbReference type="ChEBI" id="CHEBI:61555"/>
        <dbReference type="EC" id="3.5.4.13"/>
    </reaction>
</comment>
<dbReference type="GO" id="GO:0006229">
    <property type="term" value="P:dUTP biosynthetic process"/>
    <property type="evidence" value="ECO:0007669"/>
    <property type="project" value="UniProtKB-UniRule"/>
</dbReference>
<reference evidence="4" key="1">
    <citation type="journal article" date="2020" name="mSystems">
        <title>Genome- and Community-Level Interaction Insights into Carbon Utilization and Element Cycling Functions of Hydrothermarchaeota in Hydrothermal Sediment.</title>
        <authorList>
            <person name="Zhou Z."/>
            <person name="Liu Y."/>
            <person name="Xu W."/>
            <person name="Pan J."/>
            <person name="Luo Z.H."/>
            <person name="Li M."/>
        </authorList>
    </citation>
    <scope>NUCLEOTIDE SEQUENCE [LARGE SCALE GENOMIC DNA]</scope>
    <source>
        <strain evidence="4">SpSt-1259</strain>
    </source>
</reference>
<keyword evidence="3" id="KW-0547">Nucleotide-binding</keyword>
<dbReference type="InterPro" id="IPR011962">
    <property type="entry name" value="dCTP_deaminase"/>
</dbReference>
<sequence length="181" mass="20542">MILGDRDLRYYIKTGRIYIEPYDEEIVRENGVDLRLSNEIAKLKNSQIPVDTRAKDLDPSDYYEVLKGESFIIMPGERVLLNTMEFIRLPDDIMAFVNLRSTFARLGILAPPTIVDAGFEGNITIEVVGGSFPVKVHAGDRFAHLIFARLLTPVEKPYIGDYQGQRGVRLPKMFKSPRTPP</sequence>
<gene>
    <name evidence="3" type="primary">dcd</name>
    <name evidence="4" type="ORF">ENO36_04840</name>
</gene>
<dbReference type="CDD" id="cd07557">
    <property type="entry name" value="trimeric_dUTPase"/>
    <property type="match status" value="1"/>
</dbReference>
<feature type="binding site" evidence="3">
    <location>
        <position position="116"/>
    </location>
    <ligand>
        <name>dCTP</name>
        <dbReference type="ChEBI" id="CHEBI:61481"/>
    </ligand>
</feature>
<dbReference type="EMBL" id="DSFE01000101">
    <property type="protein sequence ID" value="HEU98160.1"/>
    <property type="molecule type" value="Genomic_DNA"/>
</dbReference>
<dbReference type="UniPathway" id="UPA00610">
    <property type="reaction ID" value="UER00665"/>
</dbReference>
<evidence type="ECO:0000256" key="1">
    <source>
        <dbReference type="ARBA" id="ARBA00022801"/>
    </source>
</evidence>
<feature type="active site" description="Proton donor/acceptor" evidence="3">
    <location>
        <position position="126"/>
    </location>
</feature>
<dbReference type="InterPro" id="IPR033704">
    <property type="entry name" value="dUTPase_trimeric"/>
</dbReference>
<dbReference type="PANTHER" id="PTHR42680:SF3">
    <property type="entry name" value="DCTP DEAMINASE"/>
    <property type="match status" value="1"/>
</dbReference>
<dbReference type="GO" id="GO:0000166">
    <property type="term" value="F:nucleotide binding"/>
    <property type="evidence" value="ECO:0007669"/>
    <property type="project" value="UniProtKB-KW"/>
</dbReference>
<dbReference type="GO" id="GO:0006226">
    <property type="term" value="P:dUMP biosynthetic process"/>
    <property type="evidence" value="ECO:0007669"/>
    <property type="project" value="UniProtKB-UniPathway"/>
</dbReference>
<dbReference type="NCBIfam" id="TIGR02274">
    <property type="entry name" value="dCTP_deam"/>
    <property type="match status" value="1"/>
</dbReference>
<dbReference type="Proteomes" id="UP000885664">
    <property type="component" value="Unassembled WGS sequence"/>
</dbReference>
<comment type="caution">
    <text evidence="3">Lacks conserved residue(s) required for the propagation of feature annotation.</text>
</comment>
<dbReference type="GO" id="GO:0008829">
    <property type="term" value="F:dCTP deaminase activity"/>
    <property type="evidence" value="ECO:0007669"/>
    <property type="project" value="UniProtKB-UniRule"/>
</dbReference>